<reference evidence="1 2" key="1">
    <citation type="submission" date="2015-07" db="EMBL/GenBank/DDBJ databases">
        <title>The genome of Melipona quadrifasciata.</title>
        <authorList>
            <person name="Pan H."/>
            <person name="Kapheim K."/>
        </authorList>
    </citation>
    <scope>NUCLEOTIDE SEQUENCE [LARGE SCALE GENOMIC DNA]</scope>
    <source>
        <strain evidence="1">0111107301</strain>
        <tissue evidence="1">Whole body</tissue>
    </source>
</reference>
<evidence type="ECO:0000313" key="2">
    <source>
        <dbReference type="Proteomes" id="UP000053105"/>
    </source>
</evidence>
<organism evidence="1 2">
    <name type="scientific">Melipona quadrifasciata</name>
    <dbReference type="NCBI Taxonomy" id="166423"/>
    <lineage>
        <taxon>Eukaryota</taxon>
        <taxon>Metazoa</taxon>
        <taxon>Ecdysozoa</taxon>
        <taxon>Arthropoda</taxon>
        <taxon>Hexapoda</taxon>
        <taxon>Insecta</taxon>
        <taxon>Pterygota</taxon>
        <taxon>Neoptera</taxon>
        <taxon>Endopterygota</taxon>
        <taxon>Hymenoptera</taxon>
        <taxon>Apocrita</taxon>
        <taxon>Aculeata</taxon>
        <taxon>Apoidea</taxon>
        <taxon>Anthophila</taxon>
        <taxon>Apidae</taxon>
        <taxon>Melipona</taxon>
    </lineage>
</organism>
<keyword evidence="2" id="KW-1185">Reference proteome</keyword>
<evidence type="ECO:0000313" key="1">
    <source>
        <dbReference type="EMBL" id="KOX73900.1"/>
    </source>
</evidence>
<protein>
    <submittedName>
        <fullName evidence="1">Uncharacterized protein</fullName>
    </submittedName>
</protein>
<sequence>MHADIKLCAVNQTRTDCLILIGSDYFENRDAPKGDRINRVERGGRTGQSFNAENEPSIMRKAGGNWHRYTFELFPFISIISWALQFKFRPSIPTSTVLRNQMPPIQSKNTCYVLMNRKSLTKTIWMPLIYLLIFQQIQCIPLTMQNDNLVSSSTLTPTLLILQNTNAPVLRKKFSDSPNFPVGSNCETQTEQYTEFSIRQIPHDSRDSTQREMIF</sequence>
<proteinExistence type="predicted"/>
<dbReference type="AlphaFoldDB" id="A0A0M8ZYU7"/>
<name>A0A0M8ZYU7_9HYME</name>
<dbReference type="EMBL" id="KQ435794">
    <property type="protein sequence ID" value="KOX73900.1"/>
    <property type="molecule type" value="Genomic_DNA"/>
</dbReference>
<dbReference type="Proteomes" id="UP000053105">
    <property type="component" value="Unassembled WGS sequence"/>
</dbReference>
<accession>A0A0M8ZYU7</accession>
<gene>
    <name evidence="1" type="ORF">WN51_13978</name>
</gene>